<keyword evidence="4 10" id="KW-0288">FMN</keyword>
<dbReference type="Pfam" id="PF03116">
    <property type="entry name" value="NQR2_RnfD_RnfE"/>
    <property type="match status" value="1"/>
</dbReference>
<sequence>MKLTMASSPHNHSHKTLSRLMLTVIAACIPGILVQSYFFGPGTLFQLVLALLTVSLSEAAMMKLRGRPVWPTLSDGSAWLTAVLLAVSIPPLAPWWVTVIGCVFAIVIVKQLYGGLGFNLFNPAMAAYVLLLISFPVQMTSWTPIMEIQATPLSALDQLALIFTEQTLSGAPLAEARQVIDGTTSATPLDHVKTAVSQNLTVSEATNSIAFGEYAGQGWQWVNLAYLLGGLYLLKTKVINWHIPVAFIVTLAVCSGLGYALSPATQAGTLFHLLSGATMLGAFFIATDPVSASTTNRGRLIYGALIGLLVYLIRHFGGYPDAVAFAVLIMNMAVPLIDYYTQPRTYGHGASS</sequence>
<dbReference type="EC" id="7.-.-.-" evidence="10"/>
<accession>A0A0F4QHX9</accession>
<comment type="subcellular location">
    <subcellularLocation>
        <location evidence="10">Cell inner membrane</location>
        <topology evidence="10">Multi-pass membrane protein</topology>
    </subcellularLocation>
</comment>
<evidence type="ECO:0000256" key="4">
    <source>
        <dbReference type="ARBA" id="ARBA00022643"/>
    </source>
</evidence>
<dbReference type="GO" id="GO:0055085">
    <property type="term" value="P:transmembrane transport"/>
    <property type="evidence" value="ECO:0007669"/>
    <property type="project" value="InterPro"/>
</dbReference>
<dbReference type="GO" id="GO:0022900">
    <property type="term" value="P:electron transport chain"/>
    <property type="evidence" value="ECO:0007669"/>
    <property type="project" value="UniProtKB-UniRule"/>
</dbReference>
<keyword evidence="9 10" id="KW-0472">Membrane</keyword>
<dbReference type="PANTHER" id="PTHR30578:SF0">
    <property type="entry name" value="ION-TRANSLOCATING OXIDOREDUCTASE COMPLEX SUBUNIT D"/>
    <property type="match status" value="1"/>
</dbReference>
<gene>
    <name evidence="10" type="primary">rnfD</name>
    <name evidence="11" type="ORF">TW77_19780</name>
</gene>
<keyword evidence="12" id="KW-1185">Reference proteome</keyword>
<evidence type="ECO:0000256" key="6">
    <source>
        <dbReference type="ARBA" id="ARBA00022967"/>
    </source>
</evidence>
<keyword evidence="6 10" id="KW-1278">Translocase</keyword>
<keyword evidence="2 10" id="KW-0597">Phosphoprotein</keyword>
<evidence type="ECO:0000256" key="8">
    <source>
        <dbReference type="ARBA" id="ARBA00022989"/>
    </source>
</evidence>
<reference evidence="11 12" key="1">
    <citation type="journal article" date="2015" name="BMC Genomics">
        <title>Genome mining reveals unlocked bioactive potential of marine Gram-negative bacteria.</title>
        <authorList>
            <person name="Machado H."/>
            <person name="Sonnenschein E.C."/>
            <person name="Melchiorsen J."/>
            <person name="Gram L."/>
        </authorList>
    </citation>
    <scope>NUCLEOTIDE SEQUENCE [LARGE SCALE GENOMIC DNA]</scope>
    <source>
        <strain evidence="11 12">S2471</strain>
    </source>
</reference>
<comment type="similarity">
    <text evidence="10">Belongs to the NqrB/RnfD family.</text>
</comment>
<dbReference type="PANTHER" id="PTHR30578">
    <property type="entry name" value="ELECTRON TRANSPORT COMPLEX PROTEIN RNFD"/>
    <property type="match status" value="1"/>
</dbReference>
<feature type="transmembrane region" description="Helical" evidence="10">
    <location>
        <begin position="120"/>
        <end position="137"/>
    </location>
</feature>
<comment type="cofactor">
    <cofactor evidence="10">
        <name>FMN</name>
        <dbReference type="ChEBI" id="CHEBI:58210"/>
    </cofactor>
</comment>
<comment type="caution">
    <text evidence="11">The sequence shown here is derived from an EMBL/GenBank/DDBJ whole genome shotgun (WGS) entry which is preliminary data.</text>
</comment>
<feature type="modified residue" description="FMN phosphoryl threonine" evidence="10">
    <location>
        <position position="187"/>
    </location>
</feature>
<dbReference type="Proteomes" id="UP000033452">
    <property type="component" value="Unassembled WGS sequence"/>
</dbReference>
<feature type="transmembrane region" description="Helical" evidence="10">
    <location>
        <begin position="95"/>
        <end position="113"/>
    </location>
</feature>
<dbReference type="RefSeq" id="WP_046006701.1">
    <property type="nucleotide sequence ID" value="NZ_JXYA01000053.1"/>
</dbReference>
<evidence type="ECO:0000256" key="5">
    <source>
        <dbReference type="ARBA" id="ARBA00022692"/>
    </source>
</evidence>
<dbReference type="AlphaFoldDB" id="A0A0F4QHX9"/>
<evidence type="ECO:0000256" key="7">
    <source>
        <dbReference type="ARBA" id="ARBA00022982"/>
    </source>
</evidence>
<feature type="transmembrane region" description="Helical" evidence="10">
    <location>
        <begin position="299"/>
        <end position="316"/>
    </location>
</feature>
<keyword evidence="10" id="KW-1003">Cell membrane</keyword>
<dbReference type="InterPro" id="IPR011303">
    <property type="entry name" value="RnfD_bac"/>
</dbReference>
<comment type="function">
    <text evidence="10">Part of a membrane-bound complex that couples electron transfer with translocation of ions across the membrane.</text>
</comment>
<keyword evidence="8 10" id="KW-1133">Transmembrane helix</keyword>
<evidence type="ECO:0000256" key="1">
    <source>
        <dbReference type="ARBA" id="ARBA00022448"/>
    </source>
</evidence>
<keyword evidence="1 10" id="KW-0813">Transport</keyword>
<evidence type="ECO:0000256" key="9">
    <source>
        <dbReference type="ARBA" id="ARBA00023136"/>
    </source>
</evidence>
<evidence type="ECO:0000313" key="12">
    <source>
        <dbReference type="Proteomes" id="UP000033452"/>
    </source>
</evidence>
<feature type="transmembrane region" description="Helical" evidence="10">
    <location>
        <begin position="267"/>
        <end position="287"/>
    </location>
</feature>
<name>A0A0F4QHX9_9GAMM</name>
<dbReference type="InterPro" id="IPR004338">
    <property type="entry name" value="NqrB/RnfD"/>
</dbReference>
<evidence type="ECO:0000256" key="3">
    <source>
        <dbReference type="ARBA" id="ARBA00022630"/>
    </source>
</evidence>
<evidence type="ECO:0000256" key="2">
    <source>
        <dbReference type="ARBA" id="ARBA00022553"/>
    </source>
</evidence>
<proteinExistence type="inferred from homology"/>
<keyword evidence="10" id="KW-0997">Cell inner membrane</keyword>
<dbReference type="HAMAP" id="MF_00462">
    <property type="entry name" value="RsxD_RnfD"/>
    <property type="match status" value="1"/>
</dbReference>
<dbReference type="OrthoDB" id="9776359at2"/>
<feature type="transmembrane region" description="Helical" evidence="10">
    <location>
        <begin position="20"/>
        <end position="38"/>
    </location>
</feature>
<dbReference type="EMBL" id="JXYA01000053">
    <property type="protein sequence ID" value="KJZ06262.1"/>
    <property type="molecule type" value="Genomic_DNA"/>
</dbReference>
<dbReference type="GO" id="GO:0005886">
    <property type="term" value="C:plasma membrane"/>
    <property type="evidence" value="ECO:0007669"/>
    <property type="project" value="UniProtKB-SubCell"/>
</dbReference>
<dbReference type="PATRIC" id="fig|43658.5.peg.4181"/>
<comment type="subunit">
    <text evidence="10">The complex is composed of six subunits: RnfA, RnfB, RnfC, RnfD, RnfE and RnfG.</text>
</comment>
<keyword evidence="3 10" id="KW-0285">Flavoprotein</keyword>
<evidence type="ECO:0000256" key="10">
    <source>
        <dbReference type="HAMAP-Rule" id="MF_00462"/>
    </source>
</evidence>
<evidence type="ECO:0000313" key="11">
    <source>
        <dbReference type="EMBL" id="KJZ06262.1"/>
    </source>
</evidence>
<feature type="transmembrane region" description="Helical" evidence="10">
    <location>
        <begin position="322"/>
        <end position="341"/>
    </location>
</feature>
<dbReference type="NCBIfam" id="TIGR01946">
    <property type="entry name" value="rnfD"/>
    <property type="match status" value="1"/>
</dbReference>
<dbReference type="NCBIfam" id="NF002011">
    <property type="entry name" value="PRK00816.1"/>
    <property type="match status" value="1"/>
</dbReference>
<keyword evidence="7 10" id="KW-0249">Electron transport</keyword>
<keyword evidence="5 10" id="KW-0812">Transmembrane</keyword>
<feature type="transmembrane region" description="Helical" evidence="10">
    <location>
        <begin position="241"/>
        <end position="261"/>
    </location>
</feature>
<organism evidence="11 12">
    <name type="scientific">Pseudoalteromonas rubra</name>
    <dbReference type="NCBI Taxonomy" id="43658"/>
    <lineage>
        <taxon>Bacteria</taxon>
        <taxon>Pseudomonadati</taxon>
        <taxon>Pseudomonadota</taxon>
        <taxon>Gammaproteobacteria</taxon>
        <taxon>Alteromonadales</taxon>
        <taxon>Pseudoalteromonadaceae</taxon>
        <taxon>Pseudoalteromonas</taxon>
    </lineage>
</organism>
<feature type="transmembrane region" description="Helical" evidence="10">
    <location>
        <begin position="218"/>
        <end position="234"/>
    </location>
</feature>
<protein>
    <recommendedName>
        <fullName evidence="10">Ion-translocating oxidoreductase complex subunit D</fullName>
        <ecNumber evidence="10">7.-.-.-</ecNumber>
    </recommendedName>
    <alternativeName>
        <fullName evidence="10">Rnf electron transport complex subunit D</fullName>
    </alternativeName>
</protein>